<feature type="transmembrane region" description="Helical" evidence="1">
    <location>
        <begin position="83"/>
        <end position="103"/>
    </location>
</feature>
<accession>A0ABN2LQ62</accession>
<keyword evidence="3" id="KW-1185">Reference proteome</keyword>
<protein>
    <recommendedName>
        <fullName evidence="4">DUF998 domain-containing protein</fullName>
    </recommendedName>
</protein>
<reference evidence="2 3" key="1">
    <citation type="journal article" date="2019" name="Int. J. Syst. Evol. Microbiol.">
        <title>The Global Catalogue of Microorganisms (GCM) 10K type strain sequencing project: providing services to taxonomists for standard genome sequencing and annotation.</title>
        <authorList>
            <consortium name="The Broad Institute Genomics Platform"/>
            <consortium name="The Broad Institute Genome Sequencing Center for Infectious Disease"/>
            <person name="Wu L."/>
            <person name="Ma J."/>
        </authorList>
    </citation>
    <scope>NUCLEOTIDE SEQUENCE [LARGE SCALE GENOMIC DNA]</scope>
    <source>
        <strain evidence="2 3">JCM 13250</strain>
    </source>
</reference>
<comment type="caution">
    <text evidence="2">The sequence shown here is derived from an EMBL/GenBank/DDBJ whole genome shotgun (WGS) entry which is preliminary data.</text>
</comment>
<dbReference type="EMBL" id="BAAALT010000043">
    <property type="protein sequence ID" value="GAA1796647.1"/>
    <property type="molecule type" value="Genomic_DNA"/>
</dbReference>
<evidence type="ECO:0008006" key="4">
    <source>
        <dbReference type="Google" id="ProtNLM"/>
    </source>
</evidence>
<keyword evidence="1" id="KW-1133">Transmembrane helix</keyword>
<evidence type="ECO:0000256" key="1">
    <source>
        <dbReference type="SAM" id="Phobius"/>
    </source>
</evidence>
<evidence type="ECO:0000313" key="2">
    <source>
        <dbReference type="EMBL" id="GAA1796647.1"/>
    </source>
</evidence>
<feature type="transmembrane region" description="Helical" evidence="1">
    <location>
        <begin position="123"/>
        <end position="143"/>
    </location>
</feature>
<keyword evidence="1" id="KW-0812">Transmembrane</keyword>
<feature type="transmembrane region" description="Helical" evidence="1">
    <location>
        <begin position="20"/>
        <end position="38"/>
    </location>
</feature>
<gene>
    <name evidence="2" type="ORF">GCM10009682_17980</name>
</gene>
<evidence type="ECO:0000313" key="3">
    <source>
        <dbReference type="Proteomes" id="UP001500218"/>
    </source>
</evidence>
<feature type="transmembrane region" description="Helical" evidence="1">
    <location>
        <begin position="189"/>
        <end position="205"/>
    </location>
</feature>
<keyword evidence="1" id="KW-0472">Membrane</keyword>
<dbReference type="Proteomes" id="UP001500218">
    <property type="component" value="Unassembled WGS sequence"/>
</dbReference>
<feature type="transmembrane region" description="Helical" evidence="1">
    <location>
        <begin position="155"/>
        <end position="177"/>
    </location>
</feature>
<feature type="transmembrane region" description="Helical" evidence="1">
    <location>
        <begin position="58"/>
        <end position="76"/>
    </location>
</feature>
<dbReference type="RefSeq" id="WP_344128300.1">
    <property type="nucleotide sequence ID" value="NZ_BAAALT010000043.1"/>
</dbReference>
<name>A0ABN2LQ62_9ACTN</name>
<organism evidence="2 3">
    <name type="scientific">Luedemannella flava</name>
    <dbReference type="NCBI Taxonomy" id="349316"/>
    <lineage>
        <taxon>Bacteria</taxon>
        <taxon>Bacillati</taxon>
        <taxon>Actinomycetota</taxon>
        <taxon>Actinomycetes</taxon>
        <taxon>Micromonosporales</taxon>
        <taxon>Micromonosporaceae</taxon>
        <taxon>Luedemannella</taxon>
    </lineage>
</organism>
<proteinExistence type="predicted"/>
<sequence>MATTSTQPRLAPTTRALPALAAWGAAVGGTLFVGAVLADQGVWYAGFVSEAGVPGQGFRAPYVVGLFGVGVALVCLAGAPRALLALPALAVAAGGLLASTAAAVPCSPGCPLPPYETPTGQDLVHAGAAVARAGLRALAGLLLAEGRRDDVTRRVSRVALGPVVVAGVATLYGLAFVGRSTFTGTAERVLLVLIIAWTVALAVGLRRARPD</sequence>